<dbReference type="RefSeq" id="WP_117153796.1">
    <property type="nucleotide sequence ID" value="NZ_BMLG01000004.1"/>
</dbReference>
<gene>
    <name evidence="1" type="ORF">GCM10011351_11880</name>
</gene>
<proteinExistence type="predicted"/>
<dbReference type="Proteomes" id="UP000618460">
    <property type="component" value="Unassembled WGS sequence"/>
</dbReference>
<dbReference type="EMBL" id="BMLG01000004">
    <property type="protein sequence ID" value="GGM27662.1"/>
    <property type="molecule type" value="Genomic_DNA"/>
</dbReference>
<dbReference type="OrthoDB" id="1704979at2"/>
<reference evidence="1" key="2">
    <citation type="submission" date="2020-09" db="EMBL/GenBank/DDBJ databases">
        <authorList>
            <person name="Sun Q."/>
            <person name="Zhou Y."/>
        </authorList>
    </citation>
    <scope>NUCLEOTIDE SEQUENCE</scope>
    <source>
        <strain evidence="1">CGMCC 1.6333</strain>
    </source>
</reference>
<sequence>MKIVSFNAFRTIGIPGVHYIKPDLMFKEINAIREADIVLFPETWQVPAFVYGWKKKIFPSIESMQLGFRK</sequence>
<evidence type="ECO:0000313" key="1">
    <source>
        <dbReference type="EMBL" id="GGM27662.1"/>
    </source>
</evidence>
<accession>A0A917TLF7</accession>
<comment type="caution">
    <text evidence="1">The sequence shown here is derived from an EMBL/GenBank/DDBJ whole genome shotgun (WGS) entry which is preliminary data.</text>
</comment>
<organism evidence="1 2">
    <name type="scientific">Paraliobacillus quinghaiensis</name>
    <dbReference type="NCBI Taxonomy" id="470815"/>
    <lineage>
        <taxon>Bacteria</taxon>
        <taxon>Bacillati</taxon>
        <taxon>Bacillota</taxon>
        <taxon>Bacilli</taxon>
        <taxon>Bacillales</taxon>
        <taxon>Bacillaceae</taxon>
        <taxon>Paraliobacillus</taxon>
    </lineage>
</organism>
<protein>
    <submittedName>
        <fullName evidence="1">Uncharacterized protein</fullName>
    </submittedName>
</protein>
<dbReference type="AlphaFoldDB" id="A0A917TLF7"/>
<evidence type="ECO:0000313" key="2">
    <source>
        <dbReference type="Proteomes" id="UP000618460"/>
    </source>
</evidence>
<keyword evidence="2" id="KW-1185">Reference proteome</keyword>
<name>A0A917TLF7_9BACI</name>
<reference evidence="1" key="1">
    <citation type="journal article" date="2014" name="Int. J. Syst. Evol. Microbiol.">
        <title>Complete genome sequence of Corynebacterium casei LMG S-19264T (=DSM 44701T), isolated from a smear-ripened cheese.</title>
        <authorList>
            <consortium name="US DOE Joint Genome Institute (JGI-PGF)"/>
            <person name="Walter F."/>
            <person name="Albersmeier A."/>
            <person name="Kalinowski J."/>
            <person name="Ruckert C."/>
        </authorList>
    </citation>
    <scope>NUCLEOTIDE SEQUENCE</scope>
    <source>
        <strain evidence="1">CGMCC 1.6333</strain>
    </source>
</reference>